<proteinExistence type="predicted"/>
<dbReference type="Pfam" id="PF13306">
    <property type="entry name" value="LRR_5"/>
    <property type="match status" value="1"/>
</dbReference>
<reference evidence="1" key="1">
    <citation type="submission" date="2023-08" db="EMBL/GenBank/DDBJ databases">
        <authorList>
            <person name="Audoor S."/>
            <person name="Bilcke G."/>
        </authorList>
    </citation>
    <scope>NUCLEOTIDE SEQUENCE</scope>
</reference>
<dbReference type="PANTHER" id="PTHR45661">
    <property type="entry name" value="SURFACE ANTIGEN"/>
    <property type="match status" value="1"/>
</dbReference>
<dbReference type="Gene3D" id="1.25.40.20">
    <property type="entry name" value="Ankyrin repeat-containing domain"/>
    <property type="match status" value="1"/>
</dbReference>
<evidence type="ECO:0000313" key="1">
    <source>
        <dbReference type="EMBL" id="CAJ1933650.1"/>
    </source>
</evidence>
<dbReference type="Gene3D" id="3.80.10.10">
    <property type="entry name" value="Ribonuclease Inhibitor"/>
    <property type="match status" value="2"/>
</dbReference>
<comment type="caution">
    <text evidence="1">The sequence shown here is derived from an EMBL/GenBank/DDBJ whole genome shotgun (WGS) entry which is preliminary data.</text>
</comment>
<evidence type="ECO:0000313" key="2">
    <source>
        <dbReference type="Proteomes" id="UP001295423"/>
    </source>
</evidence>
<name>A0AAD2CGQ8_9STRA</name>
<keyword evidence="2" id="KW-1185">Reference proteome</keyword>
<dbReference type="InterPro" id="IPR053139">
    <property type="entry name" value="Surface_bspA-like"/>
</dbReference>
<dbReference type="SUPFAM" id="SSF52058">
    <property type="entry name" value="L domain-like"/>
    <property type="match status" value="1"/>
</dbReference>
<sequence length="532" mass="59098">MIFRLLTCSLGEEDAISAHQQSTFVFRAAMKRQDIPQDTTHLIIQSSAENTVGFTSTSTIPEDWLNLVTSLDENSGNTIALHLSGEWHRQRMNSSSQNLEECVFGYHANLEHVELYQGLLRIGPFAFIACSFLESVALPSTVVTIGQHAFARCSNMVDINLPEGLQVIDDRAFYDCHSLGHVAIPSTVAIVGKHAFQSCHSLVDIEFRKGLKEIQEYAFWKCKSLCAVSIPSPTHMVLGKCAFADCHRLLSVEFSADTTSLELGRSCFAACPSLVNLSIPSSTVIGSLAFIECPFKAKDFSDRFTNLPLHKACYHSSTLDVDGLNAIIRTAGWVRDECGASDTLGMTPFHLIATSASLQPDFLQILLEQYPVNILSHQDKRGKTMMDYLLINGSNKAISLIKMILERTVVTAISSWGLWEPWKLDLVTKVEESGSWDDDAPTRRKALDDILDRLVTCTRIEATSILEQTLWKMNNNRFACGADVVLPNVIGFLWNNHTPGPSSSPHEYAVLAPEVSWLQGHVESDDDWDDIW</sequence>
<dbReference type="EMBL" id="CAKOGP040000291">
    <property type="protein sequence ID" value="CAJ1933650.1"/>
    <property type="molecule type" value="Genomic_DNA"/>
</dbReference>
<dbReference type="Proteomes" id="UP001295423">
    <property type="component" value="Unassembled WGS sequence"/>
</dbReference>
<dbReference type="InterPro" id="IPR026906">
    <property type="entry name" value="LRR_5"/>
</dbReference>
<accession>A0AAD2CGQ8</accession>
<dbReference type="PANTHER" id="PTHR45661:SF3">
    <property type="entry name" value="IG-LIKE DOMAIN-CONTAINING PROTEIN"/>
    <property type="match status" value="1"/>
</dbReference>
<gene>
    <name evidence="1" type="ORF">CYCCA115_LOCUS3399</name>
</gene>
<protein>
    <submittedName>
        <fullName evidence="1">Uncharacterized protein</fullName>
    </submittedName>
</protein>
<organism evidence="1 2">
    <name type="scientific">Cylindrotheca closterium</name>
    <dbReference type="NCBI Taxonomy" id="2856"/>
    <lineage>
        <taxon>Eukaryota</taxon>
        <taxon>Sar</taxon>
        <taxon>Stramenopiles</taxon>
        <taxon>Ochrophyta</taxon>
        <taxon>Bacillariophyta</taxon>
        <taxon>Bacillariophyceae</taxon>
        <taxon>Bacillariophycidae</taxon>
        <taxon>Bacillariales</taxon>
        <taxon>Bacillariaceae</taxon>
        <taxon>Cylindrotheca</taxon>
    </lineage>
</organism>
<dbReference type="AlphaFoldDB" id="A0AAD2CGQ8"/>
<dbReference type="InterPro" id="IPR036770">
    <property type="entry name" value="Ankyrin_rpt-contain_sf"/>
</dbReference>
<dbReference type="InterPro" id="IPR032675">
    <property type="entry name" value="LRR_dom_sf"/>
</dbReference>